<dbReference type="PANTHER" id="PTHR43708:SF4">
    <property type="entry name" value="OXIDOREDUCTASE YCEM-RELATED"/>
    <property type="match status" value="1"/>
</dbReference>
<protein>
    <submittedName>
        <fullName evidence="3">Gfo/Idh/MocA family oxidoreductase</fullName>
    </submittedName>
</protein>
<evidence type="ECO:0000259" key="1">
    <source>
        <dbReference type="Pfam" id="PF01408"/>
    </source>
</evidence>
<gene>
    <name evidence="3" type="ORF">O1Q98_02420</name>
</gene>
<keyword evidence="4" id="KW-1185">Reference proteome</keyword>
<evidence type="ECO:0000313" key="4">
    <source>
        <dbReference type="Proteomes" id="UP001219630"/>
    </source>
</evidence>
<dbReference type="Gene3D" id="3.40.50.720">
    <property type="entry name" value="NAD(P)-binding Rossmann-like Domain"/>
    <property type="match status" value="1"/>
</dbReference>
<dbReference type="SUPFAM" id="SSF55347">
    <property type="entry name" value="Glyceraldehyde-3-phosphate dehydrogenase-like, C-terminal domain"/>
    <property type="match status" value="1"/>
</dbReference>
<organism evidence="3 4">
    <name type="scientific">Dickeya lacustris</name>
    <dbReference type="NCBI Taxonomy" id="2259638"/>
    <lineage>
        <taxon>Bacteria</taxon>
        <taxon>Pseudomonadati</taxon>
        <taxon>Pseudomonadota</taxon>
        <taxon>Gammaproteobacteria</taxon>
        <taxon>Enterobacterales</taxon>
        <taxon>Pectobacteriaceae</taxon>
        <taxon>Dickeya</taxon>
    </lineage>
</organism>
<dbReference type="Proteomes" id="UP001219630">
    <property type="component" value="Chromosome"/>
</dbReference>
<feature type="domain" description="Gfo/Idh/MocA-like oxidoreductase N-terminal" evidence="1">
    <location>
        <begin position="4"/>
        <end position="121"/>
    </location>
</feature>
<dbReference type="InterPro" id="IPR051317">
    <property type="entry name" value="Gfo/Idh/MocA_oxidoreduct"/>
</dbReference>
<name>A0ABY8G891_9GAMM</name>
<evidence type="ECO:0000313" key="3">
    <source>
        <dbReference type="EMBL" id="WFN56194.1"/>
    </source>
</evidence>
<dbReference type="InterPro" id="IPR036291">
    <property type="entry name" value="NAD(P)-bd_dom_sf"/>
</dbReference>
<dbReference type="Pfam" id="PF21378">
    <property type="entry name" value="YceM-like_C"/>
    <property type="match status" value="1"/>
</dbReference>
<reference evidence="3 4" key="1">
    <citation type="submission" date="2022-12" db="EMBL/GenBank/DDBJ databases">
        <title>Complete genome sequencing of Dickeya lacustris type strain LMG30899.</title>
        <authorList>
            <person name="Dobhal S."/>
            <person name="Arizala D."/>
            <person name="Arif M."/>
        </authorList>
    </citation>
    <scope>NUCLEOTIDE SEQUENCE [LARGE SCALE GENOMIC DNA]</scope>
    <source>
        <strain evidence="3 4">LMG30899</strain>
    </source>
</reference>
<sequence>MKTLNVGVVGLGDIARKAYLPVLSQAERWQLAGAWSPNQINAQAVCQAYRIPCFSSLMSLAAQCDALFVHSSTASHYEVVKTLLLAGKHVYVDKPLAQTLSQAEELVQLAGRQGLQLMVGFNRRFAPLYQQLKAACPQPASVRMDKHRIDQVGPHPLAFTLLDDYLHVVDTALWLAGVNEACSALCSGVLRCNAEGQLIYAEHHFSSAYGMVTTAMHRQAGSARESVQLTGSGGCYQVDNLREWREEREGSVVMRPEPAWQTMLAQRGFVGAVHHFIDAVIGQQPPLTSGEQALQAQRVIEALQQK</sequence>
<dbReference type="InterPro" id="IPR000683">
    <property type="entry name" value="Gfo/Idh/MocA-like_OxRdtase_N"/>
</dbReference>
<dbReference type="RefSeq" id="WP_125259646.1">
    <property type="nucleotide sequence ID" value="NZ_CP114280.1"/>
</dbReference>
<dbReference type="SUPFAM" id="SSF51735">
    <property type="entry name" value="NAD(P)-binding Rossmann-fold domains"/>
    <property type="match status" value="1"/>
</dbReference>
<feature type="domain" description="YceM-like C-terminal" evidence="2">
    <location>
        <begin position="127"/>
        <end position="248"/>
    </location>
</feature>
<dbReference type="EMBL" id="CP114280">
    <property type="protein sequence ID" value="WFN56194.1"/>
    <property type="molecule type" value="Genomic_DNA"/>
</dbReference>
<dbReference type="Pfam" id="PF01408">
    <property type="entry name" value="GFO_IDH_MocA"/>
    <property type="match status" value="1"/>
</dbReference>
<proteinExistence type="predicted"/>
<evidence type="ECO:0000259" key="2">
    <source>
        <dbReference type="Pfam" id="PF21378"/>
    </source>
</evidence>
<dbReference type="PANTHER" id="PTHR43708">
    <property type="entry name" value="CONSERVED EXPRESSED OXIDOREDUCTASE (EUROFUNG)"/>
    <property type="match status" value="1"/>
</dbReference>
<dbReference type="InterPro" id="IPR048477">
    <property type="entry name" value="YceM-like_C"/>
</dbReference>
<dbReference type="Gene3D" id="3.30.360.10">
    <property type="entry name" value="Dihydrodipicolinate Reductase, domain 2"/>
    <property type="match status" value="1"/>
</dbReference>
<accession>A0ABY8G891</accession>